<reference evidence="2" key="2">
    <citation type="submission" date="2020-05" db="UniProtKB">
        <authorList>
            <consortium name="EnsemblMetazoa"/>
        </authorList>
    </citation>
    <scope>IDENTIFICATION</scope>
</reference>
<gene>
    <name evidence="1" type="ORF">ZHAS_00013262</name>
</gene>
<accession>A0A084W521</accession>
<keyword evidence="1" id="KW-0413">Isomerase</keyword>
<dbReference type="VEuPathDB" id="VectorBase:ASIC013262"/>
<keyword evidence="3" id="KW-1185">Reference proteome</keyword>
<evidence type="ECO:0000313" key="3">
    <source>
        <dbReference type="Proteomes" id="UP000030765"/>
    </source>
</evidence>
<name>A0A084W521_ANOSI</name>
<dbReference type="AlphaFoldDB" id="A0A084W521"/>
<evidence type="ECO:0000313" key="2">
    <source>
        <dbReference type="EnsemblMetazoa" id="ASIC013262-PA"/>
    </source>
</evidence>
<protein>
    <submittedName>
        <fullName evidence="1 2">Arabinose isomerase</fullName>
    </submittedName>
</protein>
<dbReference type="EMBL" id="KE525302">
    <property type="protein sequence ID" value="KFB45315.1"/>
    <property type="molecule type" value="Genomic_DNA"/>
</dbReference>
<proteinExistence type="predicted"/>
<dbReference type="Proteomes" id="UP000030765">
    <property type="component" value="Unassembled WGS sequence"/>
</dbReference>
<organism evidence="1">
    <name type="scientific">Anopheles sinensis</name>
    <name type="common">Mosquito</name>
    <dbReference type="NCBI Taxonomy" id="74873"/>
    <lineage>
        <taxon>Eukaryota</taxon>
        <taxon>Metazoa</taxon>
        <taxon>Ecdysozoa</taxon>
        <taxon>Arthropoda</taxon>
        <taxon>Hexapoda</taxon>
        <taxon>Insecta</taxon>
        <taxon>Pterygota</taxon>
        <taxon>Neoptera</taxon>
        <taxon>Endopterygota</taxon>
        <taxon>Diptera</taxon>
        <taxon>Nematocera</taxon>
        <taxon>Culicoidea</taxon>
        <taxon>Culicidae</taxon>
        <taxon>Anophelinae</taxon>
        <taxon>Anopheles</taxon>
    </lineage>
</organism>
<evidence type="ECO:0000313" key="1">
    <source>
        <dbReference type="EMBL" id="KFB45315.1"/>
    </source>
</evidence>
<sequence length="59" mass="6263">MDTSAGASRSEPVWHCSIENLRTIMAYDGGYNKLWSPPNGVSRGALGWTPTTSVGGGQH</sequence>
<reference evidence="1 3" key="1">
    <citation type="journal article" date="2014" name="BMC Genomics">
        <title>Genome sequence of Anopheles sinensis provides insight into genetics basis of mosquito competence for malaria parasites.</title>
        <authorList>
            <person name="Zhou D."/>
            <person name="Zhang D."/>
            <person name="Ding G."/>
            <person name="Shi L."/>
            <person name="Hou Q."/>
            <person name="Ye Y."/>
            <person name="Xu Y."/>
            <person name="Zhou H."/>
            <person name="Xiong C."/>
            <person name="Li S."/>
            <person name="Yu J."/>
            <person name="Hong S."/>
            <person name="Yu X."/>
            <person name="Zou P."/>
            <person name="Chen C."/>
            <person name="Chang X."/>
            <person name="Wang W."/>
            <person name="Lv Y."/>
            <person name="Sun Y."/>
            <person name="Ma L."/>
            <person name="Shen B."/>
            <person name="Zhu C."/>
        </authorList>
    </citation>
    <scope>NUCLEOTIDE SEQUENCE [LARGE SCALE GENOMIC DNA]</scope>
</reference>
<dbReference type="EMBL" id="ATLV01020456">
    <property type="status" value="NOT_ANNOTATED_CDS"/>
    <property type="molecule type" value="Genomic_DNA"/>
</dbReference>
<dbReference type="GO" id="GO:0016853">
    <property type="term" value="F:isomerase activity"/>
    <property type="evidence" value="ECO:0007669"/>
    <property type="project" value="UniProtKB-KW"/>
</dbReference>
<dbReference type="EnsemblMetazoa" id="ASIC013262-RA">
    <property type="protein sequence ID" value="ASIC013262-PA"/>
    <property type="gene ID" value="ASIC013262"/>
</dbReference>